<evidence type="ECO:0000313" key="7">
    <source>
        <dbReference type="EMBL" id="KAK8546206.1"/>
    </source>
</evidence>
<keyword evidence="8" id="KW-1185">Reference proteome</keyword>
<dbReference type="InterPro" id="IPR035987">
    <property type="entry name" value="Ribosomal_uS8_sf"/>
</dbReference>
<comment type="caution">
    <text evidence="7">The sequence shown here is derived from an EMBL/GenBank/DDBJ whole genome shotgun (WGS) entry which is preliminary data.</text>
</comment>
<dbReference type="Pfam" id="PF10513">
    <property type="entry name" value="EPL1"/>
    <property type="match status" value="1"/>
</dbReference>
<dbReference type="SUPFAM" id="SSF56047">
    <property type="entry name" value="Ribosomal protein S8"/>
    <property type="match status" value="1"/>
</dbReference>
<evidence type="ECO:0000256" key="2">
    <source>
        <dbReference type="ARBA" id="ARBA00022980"/>
    </source>
</evidence>
<proteinExistence type="inferred from homology"/>
<evidence type="ECO:0000256" key="4">
    <source>
        <dbReference type="RuleBase" id="RU003660"/>
    </source>
</evidence>
<sequence length="739" mass="82628">MVKGSEGLVFRSGSRLWSDSGEVNPKGEVNKVAAEVNGKPKRLGNEPRKMKAEADDGTVDRMFGNVYTRKRIRNGDEKRQLPVNYERRKRGKKLNTDVEESTMLTFVVGNGDCCRWFSNILCMVLDYPRRAAVRLSDLAAFLASEPLSSVCASNGVHLLLGSPANRNGICKFSGVRECIPLFYVDFSAVPYCFMYMHYRIQLSLKRVQLVLVNTDEIISDGEEDEPCITPVVDGSTVTNIDFLGSKVVSGRASQLIGQNGPSSHVIRRRRRSLRRRRTRNPSLIGMLRLSGALMSDLISSGRSSIHFSSVVSTNNLRCSVRKSSVNLTDVGSTMVPVPEVREVSGYDDRAFVPFCRPDLYISLDGDEVSRALAKRTTNYDMDSEDEEWLKKFNAEFFSGNGHCEHLSEDCFELMVDAFEKDAYLCSLDGNSNKEAAAAHLCLDLASAEVVEAVHAYWLRKRKGRSTLLRVFKGHKIKKASVIPKSSLRKRRSFKRQASSGRGKQPCLLQGPCFIVVAKSCMSSKYAALAAEHDAMAKVEEARVSATRSVESAILKRQRAQLLMQNADMAAYKAMIALRIAEAALFTKSSDVALSFLFCFQKQEQLVFAKMVRVSVLNDALKSMYNAEKRGKRQVMIRPSSKVIIKFLMVMQKHGYIGEFEYVDDHRSGKIVVELNGRLNKCGVISPRFDIGVKEIEGWTARLLPSRQFGYIVLTTSAGIMDHEEARRKNVGGKVLGFFY</sequence>
<feature type="compositionally biased region" description="Basic and acidic residues" evidence="5">
    <location>
        <begin position="43"/>
        <end position="53"/>
    </location>
</feature>
<evidence type="ECO:0000259" key="6">
    <source>
        <dbReference type="Pfam" id="PF10513"/>
    </source>
</evidence>
<dbReference type="PROSITE" id="PS00053">
    <property type="entry name" value="RIBOSOMAL_S8"/>
    <property type="match status" value="1"/>
</dbReference>
<dbReference type="Pfam" id="PF00410">
    <property type="entry name" value="Ribosomal_S8"/>
    <property type="match status" value="1"/>
</dbReference>
<keyword evidence="2 4" id="KW-0689">Ribosomal protein</keyword>
<keyword evidence="3 4" id="KW-0687">Ribonucleoprotein</keyword>
<dbReference type="Gene3D" id="3.30.1490.10">
    <property type="match status" value="1"/>
</dbReference>
<comment type="similarity">
    <text evidence="1 4">Belongs to the universal ribosomal protein uS8 family.</text>
</comment>
<evidence type="ECO:0000256" key="1">
    <source>
        <dbReference type="ARBA" id="ARBA00006471"/>
    </source>
</evidence>
<dbReference type="HAMAP" id="MF_01302_A">
    <property type="entry name" value="Ribosomal_uS8_A"/>
    <property type="match status" value="1"/>
</dbReference>
<organism evidence="7 8">
    <name type="scientific">Hibiscus sabdariffa</name>
    <name type="common">roselle</name>
    <dbReference type="NCBI Taxonomy" id="183260"/>
    <lineage>
        <taxon>Eukaryota</taxon>
        <taxon>Viridiplantae</taxon>
        <taxon>Streptophyta</taxon>
        <taxon>Embryophyta</taxon>
        <taxon>Tracheophyta</taxon>
        <taxon>Spermatophyta</taxon>
        <taxon>Magnoliopsida</taxon>
        <taxon>eudicotyledons</taxon>
        <taxon>Gunneridae</taxon>
        <taxon>Pentapetalae</taxon>
        <taxon>rosids</taxon>
        <taxon>malvids</taxon>
        <taxon>Malvales</taxon>
        <taxon>Malvaceae</taxon>
        <taxon>Malvoideae</taxon>
        <taxon>Hibiscus</taxon>
    </lineage>
</organism>
<dbReference type="Gene3D" id="3.30.1370.30">
    <property type="match status" value="1"/>
</dbReference>
<reference evidence="7 8" key="1">
    <citation type="journal article" date="2024" name="G3 (Bethesda)">
        <title>Genome assembly of Hibiscus sabdariffa L. provides insights into metabolisms of medicinal natural products.</title>
        <authorList>
            <person name="Kim T."/>
        </authorList>
    </citation>
    <scope>NUCLEOTIDE SEQUENCE [LARGE SCALE GENOMIC DNA]</scope>
    <source>
        <strain evidence="7">TK-2024</strain>
        <tissue evidence="7">Old leaves</tissue>
    </source>
</reference>
<evidence type="ECO:0000256" key="5">
    <source>
        <dbReference type="SAM" id="MobiDB-lite"/>
    </source>
</evidence>
<feature type="domain" description="Enhancer of polycomb-like N-terminal" evidence="6">
    <location>
        <begin position="334"/>
        <end position="420"/>
    </location>
</feature>
<dbReference type="InterPro" id="IPR047863">
    <property type="entry name" value="Ribosomal_uS8_CS"/>
</dbReference>
<gene>
    <name evidence="7" type="ORF">V6N12_027002</name>
</gene>
<name>A0ABR2DTE6_9ROSI</name>
<protein>
    <recommendedName>
        <fullName evidence="6">Enhancer of polycomb-like N-terminal domain-containing protein</fullName>
    </recommendedName>
</protein>
<evidence type="ECO:0000313" key="8">
    <source>
        <dbReference type="Proteomes" id="UP001472677"/>
    </source>
</evidence>
<dbReference type="InterPro" id="IPR019542">
    <property type="entry name" value="Enhancer_polycomb-like_N"/>
</dbReference>
<accession>A0ABR2DTE6</accession>
<dbReference type="NCBIfam" id="NF003115">
    <property type="entry name" value="PRK04034.1"/>
    <property type="match status" value="1"/>
</dbReference>
<dbReference type="Proteomes" id="UP001472677">
    <property type="component" value="Unassembled WGS sequence"/>
</dbReference>
<dbReference type="PANTHER" id="PTHR11758">
    <property type="entry name" value="40S RIBOSOMAL PROTEIN S15A"/>
    <property type="match status" value="1"/>
</dbReference>
<dbReference type="EMBL" id="JBBPBM010000023">
    <property type="protein sequence ID" value="KAK8546206.1"/>
    <property type="molecule type" value="Genomic_DNA"/>
</dbReference>
<evidence type="ECO:0000256" key="3">
    <source>
        <dbReference type="ARBA" id="ARBA00023274"/>
    </source>
</evidence>
<dbReference type="InterPro" id="IPR000630">
    <property type="entry name" value="Ribosomal_uS8"/>
</dbReference>
<feature type="region of interest" description="Disordered" evidence="5">
    <location>
        <begin position="21"/>
        <end position="53"/>
    </location>
</feature>